<gene>
    <name evidence="3" type="ORF">DVH21_05270</name>
</gene>
<evidence type="ECO:0000313" key="4">
    <source>
        <dbReference type="Proteomes" id="UP000253958"/>
    </source>
</evidence>
<reference evidence="3 4" key="1">
    <citation type="submission" date="2018-07" db="EMBL/GenBank/DDBJ databases">
        <authorList>
            <person name="Ye Y."/>
        </authorList>
    </citation>
    <scope>NUCLEOTIDE SEQUENCE [LARGE SCALE GENOMIC DNA]</scope>
    <source>
        <strain evidence="4">H14(2018)</strain>
    </source>
</reference>
<dbReference type="RefSeq" id="WP_114918946.1">
    <property type="nucleotide sequence ID" value="NZ_CP031263.1"/>
</dbReference>
<protein>
    <submittedName>
        <fullName evidence="3">Uncharacterized protein</fullName>
    </submittedName>
</protein>
<keyword evidence="1" id="KW-0175">Coiled coil</keyword>
<evidence type="ECO:0000313" key="3">
    <source>
        <dbReference type="EMBL" id="AXH89392.1"/>
    </source>
</evidence>
<keyword evidence="2" id="KW-1133">Transmembrane helix</keyword>
<reference evidence="3 4" key="2">
    <citation type="submission" date="2018-08" db="EMBL/GenBank/DDBJ databases">
        <title>Streptomyces kandeliansis sp. nov., an endophytic bacterium isolated from mangrove plant.</title>
        <authorList>
            <person name="Wang R."/>
        </authorList>
    </citation>
    <scope>NUCLEOTIDE SEQUENCE [LARGE SCALE GENOMIC DNA]</scope>
    <source>
        <strain evidence="4">H14(2018)</strain>
    </source>
</reference>
<dbReference type="EMBL" id="CP031263">
    <property type="protein sequence ID" value="AXH89392.1"/>
    <property type="molecule type" value="Genomic_DNA"/>
</dbReference>
<dbReference type="AlphaFoldDB" id="A0A6N3JVJ5"/>
<feature type="coiled-coil region" evidence="1">
    <location>
        <begin position="44"/>
        <end position="85"/>
    </location>
</feature>
<evidence type="ECO:0000256" key="2">
    <source>
        <dbReference type="SAM" id="Phobius"/>
    </source>
</evidence>
<organism evidence="3 4">
    <name type="scientific">Micromonospora aurantiaca</name>
    <name type="common">nom. illeg.</name>
    <dbReference type="NCBI Taxonomy" id="47850"/>
    <lineage>
        <taxon>Bacteria</taxon>
        <taxon>Bacillati</taxon>
        <taxon>Actinomycetota</taxon>
        <taxon>Actinomycetes</taxon>
        <taxon>Micromonosporales</taxon>
        <taxon>Micromonosporaceae</taxon>
        <taxon>Micromonospora</taxon>
    </lineage>
</organism>
<keyword evidence="2" id="KW-0812">Transmembrane</keyword>
<proteinExistence type="predicted"/>
<keyword evidence="2" id="KW-0472">Membrane</keyword>
<name>A0A6N3JVJ5_9ACTN</name>
<sequence>MTNNVWALVAAAVSGGGLAGVLTTIIASVVARPKTRADAVKVLTDSALAQVNELQERTAEAEREAVAARAEAAQARLQMRELSGEIDAAVATLRSWRAAILAPVGLDAEVRLEQLRVMVRDPGGTINGRHL</sequence>
<evidence type="ECO:0000256" key="1">
    <source>
        <dbReference type="SAM" id="Coils"/>
    </source>
</evidence>
<accession>A0A6N3JVJ5</accession>
<dbReference type="Proteomes" id="UP000253958">
    <property type="component" value="Chromosome"/>
</dbReference>
<feature type="transmembrane region" description="Helical" evidence="2">
    <location>
        <begin position="6"/>
        <end position="31"/>
    </location>
</feature>